<keyword evidence="2" id="KW-1133">Transmembrane helix</keyword>
<evidence type="ECO:0000256" key="1">
    <source>
        <dbReference type="SAM" id="MobiDB-lite"/>
    </source>
</evidence>
<reference evidence="3 4" key="1">
    <citation type="submission" date="2016-05" db="EMBL/GenBank/DDBJ databases">
        <title>Comparative analysis of secretome profiles of manganese(II)-oxidizing ascomycete fungi.</title>
        <authorList>
            <consortium name="DOE Joint Genome Institute"/>
            <person name="Zeiner C.A."/>
            <person name="Purvine S.O."/>
            <person name="Zink E.M."/>
            <person name="Wu S."/>
            <person name="Pasa-Tolic L."/>
            <person name="Chaput D.L."/>
            <person name="Haridas S."/>
            <person name="Grigoriev I.V."/>
            <person name="Santelli C.M."/>
            <person name="Hansel C.M."/>
        </authorList>
    </citation>
    <scope>NUCLEOTIDE SEQUENCE [LARGE SCALE GENOMIC DNA]</scope>
    <source>
        <strain evidence="3 4">AP3s5-JAC2a</strain>
    </source>
</reference>
<feature type="transmembrane region" description="Helical" evidence="2">
    <location>
        <begin position="259"/>
        <end position="278"/>
    </location>
</feature>
<keyword evidence="2" id="KW-0472">Membrane</keyword>
<feature type="transmembrane region" description="Helical" evidence="2">
    <location>
        <begin position="202"/>
        <end position="223"/>
    </location>
</feature>
<protein>
    <submittedName>
        <fullName evidence="3">Uncharacterized protein</fullName>
    </submittedName>
</protein>
<name>A0A177CTT0_9PLEO</name>
<dbReference type="RefSeq" id="XP_018041300.1">
    <property type="nucleotide sequence ID" value="XM_018184641.1"/>
</dbReference>
<organism evidence="3 4">
    <name type="scientific">Paraphaeosphaeria sporulosa</name>
    <dbReference type="NCBI Taxonomy" id="1460663"/>
    <lineage>
        <taxon>Eukaryota</taxon>
        <taxon>Fungi</taxon>
        <taxon>Dikarya</taxon>
        <taxon>Ascomycota</taxon>
        <taxon>Pezizomycotina</taxon>
        <taxon>Dothideomycetes</taxon>
        <taxon>Pleosporomycetidae</taxon>
        <taxon>Pleosporales</taxon>
        <taxon>Massarineae</taxon>
        <taxon>Didymosphaeriaceae</taxon>
        <taxon>Paraphaeosphaeria</taxon>
    </lineage>
</organism>
<feature type="transmembrane region" description="Helical" evidence="2">
    <location>
        <begin position="229"/>
        <end position="247"/>
    </location>
</feature>
<proteinExistence type="predicted"/>
<dbReference type="Proteomes" id="UP000077069">
    <property type="component" value="Unassembled WGS sequence"/>
</dbReference>
<feature type="region of interest" description="Disordered" evidence="1">
    <location>
        <begin position="27"/>
        <end position="65"/>
    </location>
</feature>
<dbReference type="OrthoDB" id="3788032at2759"/>
<dbReference type="AlphaFoldDB" id="A0A177CTT0"/>
<evidence type="ECO:0000256" key="2">
    <source>
        <dbReference type="SAM" id="Phobius"/>
    </source>
</evidence>
<dbReference type="GeneID" id="28768127"/>
<dbReference type="InParanoid" id="A0A177CTT0"/>
<accession>A0A177CTT0</accession>
<evidence type="ECO:0000313" key="3">
    <source>
        <dbReference type="EMBL" id="OAG10935.1"/>
    </source>
</evidence>
<gene>
    <name evidence="3" type="ORF">CC84DRAFT_1256659</name>
</gene>
<dbReference type="EMBL" id="KV441549">
    <property type="protein sequence ID" value="OAG10935.1"/>
    <property type="molecule type" value="Genomic_DNA"/>
</dbReference>
<sequence>MPHMLQLPKQQQNDHHRVQLHSIHVASRADREHALPNPSKEGTDSPAPRCCVETQDSTRNDIDSIRNSGADKIFGWKEAAMDETDPPTKKALGSRDAHIAKSWPLYVYQDPGLRETPYCVEKTRHDIDHDDLGPSLYAQTGHQQAVLFPIPLPHPRTAIISACLLVATVSAFYEASKPDPPHHTGLDGHNDRFSSRLGLSQHIACSTASLFIFTAAAAVVYHLNAVHRFQDIFVLLGLIFGVVTGMAKYRDLRDAMLRAVPWGVIAALATSMVMHGAWESRTEVPARLV</sequence>
<evidence type="ECO:0000313" key="4">
    <source>
        <dbReference type="Proteomes" id="UP000077069"/>
    </source>
</evidence>
<keyword evidence="2" id="KW-0812">Transmembrane</keyword>
<keyword evidence="4" id="KW-1185">Reference proteome</keyword>